<proteinExistence type="predicted"/>
<gene>
    <name evidence="2" type="ORF">LTRI10_LOCUS46989</name>
</gene>
<feature type="region of interest" description="Disordered" evidence="1">
    <location>
        <begin position="1"/>
        <end position="64"/>
    </location>
</feature>
<dbReference type="Proteomes" id="UP001497516">
    <property type="component" value="Chromosome 8"/>
</dbReference>
<dbReference type="AlphaFoldDB" id="A0AAV2G9G5"/>
<keyword evidence="3" id="KW-1185">Reference proteome</keyword>
<organism evidence="2 3">
    <name type="scientific">Linum trigynum</name>
    <dbReference type="NCBI Taxonomy" id="586398"/>
    <lineage>
        <taxon>Eukaryota</taxon>
        <taxon>Viridiplantae</taxon>
        <taxon>Streptophyta</taxon>
        <taxon>Embryophyta</taxon>
        <taxon>Tracheophyta</taxon>
        <taxon>Spermatophyta</taxon>
        <taxon>Magnoliopsida</taxon>
        <taxon>eudicotyledons</taxon>
        <taxon>Gunneridae</taxon>
        <taxon>Pentapetalae</taxon>
        <taxon>rosids</taxon>
        <taxon>fabids</taxon>
        <taxon>Malpighiales</taxon>
        <taxon>Linaceae</taxon>
        <taxon>Linum</taxon>
    </lineage>
</organism>
<accession>A0AAV2G9G5</accession>
<protein>
    <submittedName>
        <fullName evidence="2">Uncharacterized protein</fullName>
    </submittedName>
</protein>
<evidence type="ECO:0000256" key="1">
    <source>
        <dbReference type="SAM" id="MobiDB-lite"/>
    </source>
</evidence>
<name>A0AAV2G9G5_9ROSI</name>
<dbReference type="EMBL" id="OZ034821">
    <property type="protein sequence ID" value="CAL1407316.1"/>
    <property type="molecule type" value="Genomic_DNA"/>
</dbReference>
<sequence>MPTVDSPLAGGGPDASHHAETVTGQRRLPSTMSSPNPKGDRETQQSKKRAKSTTPSIHPEELEDVEILDVRDKEMVRNALNNPEKLACTSGTGAARRLFSYVIKTDVWYVADSDSEDVAEAMRQDGRD</sequence>
<feature type="compositionally biased region" description="Polar residues" evidence="1">
    <location>
        <begin position="22"/>
        <end position="36"/>
    </location>
</feature>
<evidence type="ECO:0000313" key="3">
    <source>
        <dbReference type="Proteomes" id="UP001497516"/>
    </source>
</evidence>
<reference evidence="2 3" key="1">
    <citation type="submission" date="2024-04" db="EMBL/GenBank/DDBJ databases">
        <authorList>
            <person name="Fracassetti M."/>
        </authorList>
    </citation>
    <scope>NUCLEOTIDE SEQUENCE [LARGE SCALE GENOMIC DNA]</scope>
</reference>
<evidence type="ECO:0000313" key="2">
    <source>
        <dbReference type="EMBL" id="CAL1407316.1"/>
    </source>
</evidence>